<dbReference type="EMBL" id="CP090958">
    <property type="protein sequence ID" value="WGW13328.1"/>
    <property type="molecule type" value="Genomic_DNA"/>
</dbReference>
<gene>
    <name evidence="1" type="ORF">LWF01_06055</name>
</gene>
<evidence type="ECO:0000313" key="2">
    <source>
        <dbReference type="Proteomes" id="UP001209083"/>
    </source>
</evidence>
<evidence type="ECO:0000313" key="1">
    <source>
        <dbReference type="EMBL" id="WGW13328.1"/>
    </source>
</evidence>
<dbReference type="Pfam" id="PF13830">
    <property type="entry name" value="DUF4192"/>
    <property type="match status" value="1"/>
</dbReference>
<name>A0ABY8QWG9_9MICO</name>
<protein>
    <submittedName>
        <fullName evidence="1">DUF4192 domain-containing protein</fullName>
    </submittedName>
</protein>
<proteinExistence type="predicted"/>
<dbReference type="Proteomes" id="UP001209083">
    <property type="component" value="Chromosome"/>
</dbReference>
<dbReference type="RefSeq" id="WP_349640146.1">
    <property type="nucleotide sequence ID" value="NZ_CP090958.1"/>
</dbReference>
<keyword evidence="2" id="KW-1185">Reference proteome</keyword>
<sequence length="382" mass="41515">MDTSTTTAITLREPRDLIAWVPYHLGFRPRDSLVLAAVRRTGREFRIGLTARLDYPPDTATGLSQAAANAYAHALDPDRQANAVIAIIYSDLNLEEQGDQAKASARLLEEALETAGREAFDVFWVGEHGWGSLLCDDAACCPARGRPLEQLTDSSVSAQMIFAGQVAAASVAEMLELPAVSEARRESVAKAALLAADWRRSEIVQGRHEMWAARSIDRWRDAMQRFQNGTEPAASLLGRLAVALCDSWIRDAVLVDIAGWGGRSGDDEAEPDLVKAVATRGGGPEVTRIAAGIAGALDEPPAESRLRLAERLLRHCAACFDDEHRPPCLTVLAWIEWARGHGSAAGHLLDQALQIDPEYRLAVLMETAVSNALMPAWVMQPR</sequence>
<organism evidence="1 2">
    <name type="scientific">Saxibacter everestensis</name>
    <dbReference type="NCBI Taxonomy" id="2909229"/>
    <lineage>
        <taxon>Bacteria</taxon>
        <taxon>Bacillati</taxon>
        <taxon>Actinomycetota</taxon>
        <taxon>Actinomycetes</taxon>
        <taxon>Micrococcales</taxon>
        <taxon>Brevibacteriaceae</taxon>
        <taxon>Saxibacter</taxon>
    </lineage>
</organism>
<reference evidence="1 2" key="1">
    <citation type="submission" date="2023-05" db="EMBL/GenBank/DDBJ databases">
        <title>Lithophilousrod everest ZFBP1038 complete genpme.</title>
        <authorList>
            <person name="Tian M."/>
        </authorList>
    </citation>
    <scope>NUCLEOTIDE SEQUENCE [LARGE SCALE GENOMIC DNA]</scope>
    <source>
        <strain evidence="1 2">ZFBP1038</strain>
    </source>
</reference>
<dbReference type="InterPro" id="IPR025447">
    <property type="entry name" value="DUF4192"/>
</dbReference>
<accession>A0ABY8QWG9</accession>